<evidence type="ECO:0000259" key="1">
    <source>
        <dbReference type="Pfam" id="PF13452"/>
    </source>
</evidence>
<dbReference type="GeneID" id="92955485"/>
<reference evidence="2" key="1">
    <citation type="submission" date="2021-02" db="EMBL/GenBank/DDBJ databases">
        <title>Genomic Encyclopedia of Type Strains, Phase IV (KMG-V): Genome sequencing to study the core and pangenomes of soil and plant-associated prokaryotes.</title>
        <authorList>
            <person name="Whitman W."/>
        </authorList>
    </citation>
    <scope>NUCLEOTIDE SEQUENCE</scope>
    <source>
        <strain evidence="2">USDA 406</strain>
    </source>
</reference>
<dbReference type="RefSeq" id="WP_018271089.1">
    <property type="nucleotide sequence ID" value="NZ_BJNL01000001.1"/>
</dbReference>
<dbReference type="SUPFAM" id="SSF54637">
    <property type="entry name" value="Thioesterase/thiol ester dehydrase-isomerase"/>
    <property type="match status" value="1"/>
</dbReference>
<organism evidence="2 3">
    <name type="scientific">Bradyrhizobium elkanii</name>
    <dbReference type="NCBI Taxonomy" id="29448"/>
    <lineage>
        <taxon>Bacteria</taxon>
        <taxon>Pseudomonadati</taxon>
        <taxon>Pseudomonadota</taxon>
        <taxon>Alphaproteobacteria</taxon>
        <taxon>Hyphomicrobiales</taxon>
        <taxon>Nitrobacteraceae</taxon>
        <taxon>Bradyrhizobium</taxon>
    </lineage>
</organism>
<accession>A0A4Q4K601</accession>
<protein>
    <submittedName>
        <fullName evidence="2">Acyl dehydratase</fullName>
    </submittedName>
</protein>
<dbReference type="PIRSF" id="PIRSF018072">
    <property type="entry name" value="UCP018072"/>
    <property type="match status" value="1"/>
</dbReference>
<sequence length="151" mass="16415">MVDQSAVGRTFTPVTARVEPGRLRFFLDTLGETNAVYRDEAAARAAGFAAAPVPPTYLFCLEMMDAPDPFEFLTALDIDLARVLHGEQRFDYHAPVVVGDTLTFHPRVTGVTDKKGGTMTLIVVDTPVTNQNGVHVADVSRTVVVRNARPS</sequence>
<evidence type="ECO:0000313" key="2">
    <source>
        <dbReference type="EMBL" id="MBP1298329.1"/>
    </source>
</evidence>
<dbReference type="InterPro" id="IPR016709">
    <property type="entry name" value="HadA-like"/>
</dbReference>
<dbReference type="InterPro" id="IPR039569">
    <property type="entry name" value="FAS1-like_DH_region"/>
</dbReference>
<dbReference type="InterPro" id="IPR029069">
    <property type="entry name" value="HotDog_dom_sf"/>
</dbReference>
<name>A0A4Q4K601_BRAEL</name>
<dbReference type="Pfam" id="PF13452">
    <property type="entry name" value="FAS1_DH_region"/>
    <property type="match status" value="1"/>
</dbReference>
<feature type="domain" description="FAS1-like dehydratase" evidence="1">
    <location>
        <begin position="5"/>
        <end position="138"/>
    </location>
</feature>
<comment type="caution">
    <text evidence="2">The sequence shown here is derived from an EMBL/GenBank/DDBJ whole genome shotgun (WGS) entry which is preliminary data.</text>
</comment>
<dbReference type="AlphaFoldDB" id="A0A4Q4K601"/>
<dbReference type="Gene3D" id="3.10.129.10">
    <property type="entry name" value="Hotdog Thioesterase"/>
    <property type="match status" value="1"/>
</dbReference>
<dbReference type="Proteomes" id="UP000673383">
    <property type="component" value="Unassembled WGS sequence"/>
</dbReference>
<dbReference type="EMBL" id="JAFICZ010000001">
    <property type="protein sequence ID" value="MBP1298329.1"/>
    <property type="molecule type" value="Genomic_DNA"/>
</dbReference>
<proteinExistence type="predicted"/>
<evidence type="ECO:0000313" key="3">
    <source>
        <dbReference type="Proteomes" id="UP000673383"/>
    </source>
</evidence>
<dbReference type="CDD" id="cd03441">
    <property type="entry name" value="R_hydratase_like"/>
    <property type="match status" value="1"/>
</dbReference>
<gene>
    <name evidence="2" type="ORF">JOH49_008082</name>
</gene>